<keyword evidence="2" id="KW-0813">Transport</keyword>
<evidence type="ECO:0000256" key="2">
    <source>
        <dbReference type="ARBA" id="ARBA00022448"/>
    </source>
</evidence>
<dbReference type="STRING" id="1423734.FC83_GL001955"/>
<feature type="transmembrane region" description="Helical" evidence="8">
    <location>
        <begin position="164"/>
        <end position="192"/>
    </location>
</feature>
<evidence type="ECO:0000313" key="10">
    <source>
        <dbReference type="EMBL" id="KRM34818.1"/>
    </source>
</evidence>
<accession>A0A0R1XXM7</accession>
<gene>
    <name evidence="10" type="ORF">FC83_GL001955</name>
</gene>
<dbReference type="RefSeq" id="WP_057002497.1">
    <property type="nucleotide sequence ID" value="NZ_AZGA01000020.1"/>
</dbReference>
<dbReference type="EMBL" id="AZGA01000020">
    <property type="protein sequence ID" value="KRM34818.1"/>
    <property type="molecule type" value="Genomic_DNA"/>
</dbReference>
<evidence type="ECO:0000256" key="1">
    <source>
        <dbReference type="ARBA" id="ARBA00004651"/>
    </source>
</evidence>
<dbReference type="GO" id="GO:0009401">
    <property type="term" value="P:phosphoenolpyruvate-dependent sugar phosphotransferase system"/>
    <property type="evidence" value="ECO:0007669"/>
    <property type="project" value="InterPro"/>
</dbReference>
<dbReference type="GO" id="GO:0008982">
    <property type="term" value="F:protein-N(PI)-phosphohistidine-sugar phosphotransferase activity"/>
    <property type="evidence" value="ECO:0007669"/>
    <property type="project" value="InterPro"/>
</dbReference>
<feature type="transmembrane region" description="Helical" evidence="8">
    <location>
        <begin position="288"/>
        <end position="308"/>
    </location>
</feature>
<dbReference type="Proteomes" id="UP000051236">
    <property type="component" value="Unassembled WGS sequence"/>
</dbReference>
<sequence>MADTVPSQTTATATAAASEPETKSTVKDYVYTVSAGVSNVILVMLGIGLLTESLAGFIHWQALHEVGTMAKMLLAPAFGAVIAATLKTNTLVLCSSMIASTVGANSVFFTQGNVAGITATGHALPQVAGSLVITSGQPISAVAAGLIAALVGKYLTGKTPLDMMLVPLAATLIGGIFGLGLASVTTPALLAVSKFMAQSMQVNPVLGAAVISLTWGLFLMTPASSAALAIALTLDPLSAGAALVGTTAQFVGFLLMTWRQNNLGANIAQGVITPKIQFPNLLRHPQMAIPPFIAAIVSAPIAVSMLGFKVPYELGGLGLNSFIAPINLASTNLHMFWVYLGAGVILPAVITMVVYFGMKAMGLTREMHVSVV</sequence>
<feature type="transmembrane region" description="Helical" evidence="8">
    <location>
        <begin position="29"/>
        <end position="50"/>
    </location>
</feature>
<evidence type="ECO:0000256" key="5">
    <source>
        <dbReference type="ARBA" id="ARBA00022692"/>
    </source>
</evidence>
<name>A0A0R1XXM7_9LACO</name>
<feature type="transmembrane region" description="Helical" evidence="8">
    <location>
        <begin position="237"/>
        <end position="258"/>
    </location>
</feature>
<organism evidence="10 11">
    <name type="scientific">Agrilactobacillus composti DSM 18527 = JCM 14202</name>
    <dbReference type="NCBI Taxonomy" id="1423734"/>
    <lineage>
        <taxon>Bacteria</taxon>
        <taxon>Bacillati</taxon>
        <taxon>Bacillota</taxon>
        <taxon>Bacilli</taxon>
        <taxon>Lactobacillales</taxon>
        <taxon>Lactobacillaceae</taxon>
        <taxon>Agrilactobacillus</taxon>
    </lineage>
</organism>
<feature type="domain" description="Phosphotransferase system EIIC" evidence="9">
    <location>
        <begin position="33"/>
        <end position="366"/>
    </location>
</feature>
<evidence type="ECO:0000259" key="9">
    <source>
        <dbReference type="Pfam" id="PF13303"/>
    </source>
</evidence>
<dbReference type="Pfam" id="PF13303">
    <property type="entry name" value="PTS_EIIC_2"/>
    <property type="match status" value="1"/>
</dbReference>
<feature type="transmembrane region" description="Helical" evidence="8">
    <location>
        <begin position="131"/>
        <end position="152"/>
    </location>
</feature>
<comment type="caution">
    <text evidence="10">The sequence shown here is derived from an EMBL/GenBank/DDBJ whole genome shotgun (WGS) entry which is preliminary data.</text>
</comment>
<feature type="transmembrane region" description="Helical" evidence="8">
    <location>
        <begin position="204"/>
        <end position="231"/>
    </location>
</feature>
<feature type="transmembrane region" description="Helical" evidence="8">
    <location>
        <begin position="336"/>
        <end position="358"/>
    </location>
</feature>
<evidence type="ECO:0000256" key="3">
    <source>
        <dbReference type="ARBA" id="ARBA00022475"/>
    </source>
</evidence>
<evidence type="ECO:0000256" key="8">
    <source>
        <dbReference type="SAM" id="Phobius"/>
    </source>
</evidence>
<evidence type="ECO:0000256" key="6">
    <source>
        <dbReference type="ARBA" id="ARBA00022989"/>
    </source>
</evidence>
<keyword evidence="3" id="KW-1003">Cell membrane</keyword>
<comment type="subcellular location">
    <subcellularLocation>
        <location evidence="1">Cell membrane</location>
        <topology evidence="1">Multi-pass membrane protein</topology>
    </subcellularLocation>
</comment>
<dbReference type="InterPro" id="IPR003352">
    <property type="entry name" value="PTS_EIIC"/>
</dbReference>
<dbReference type="AlphaFoldDB" id="A0A0R1XXM7"/>
<keyword evidence="11" id="KW-1185">Reference proteome</keyword>
<protein>
    <submittedName>
        <fullName evidence="10">Toxin regulator</fullName>
    </submittedName>
</protein>
<reference evidence="10 11" key="1">
    <citation type="journal article" date="2015" name="Genome Announc.">
        <title>Expanding the biotechnology potential of lactobacilli through comparative genomics of 213 strains and associated genera.</title>
        <authorList>
            <person name="Sun Z."/>
            <person name="Harris H.M."/>
            <person name="McCann A."/>
            <person name="Guo C."/>
            <person name="Argimon S."/>
            <person name="Zhang W."/>
            <person name="Yang X."/>
            <person name="Jeffery I.B."/>
            <person name="Cooney J.C."/>
            <person name="Kagawa T.F."/>
            <person name="Liu W."/>
            <person name="Song Y."/>
            <person name="Salvetti E."/>
            <person name="Wrobel A."/>
            <person name="Rasinkangas P."/>
            <person name="Parkhill J."/>
            <person name="Rea M.C."/>
            <person name="O'Sullivan O."/>
            <person name="Ritari J."/>
            <person name="Douillard F.P."/>
            <person name="Paul Ross R."/>
            <person name="Yang R."/>
            <person name="Briner A.E."/>
            <person name="Felis G.E."/>
            <person name="de Vos W.M."/>
            <person name="Barrangou R."/>
            <person name="Klaenhammer T.R."/>
            <person name="Caufield P.W."/>
            <person name="Cui Y."/>
            <person name="Zhang H."/>
            <person name="O'Toole P.W."/>
        </authorList>
    </citation>
    <scope>NUCLEOTIDE SEQUENCE [LARGE SCALE GENOMIC DNA]</scope>
    <source>
        <strain evidence="10 11">DSM 18527</strain>
    </source>
</reference>
<dbReference type="eggNOG" id="COG3641">
    <property type="taxonomic scope" value="Bacteria"/>
</dbReference>
<keyword evidence="7 8" id="KW-0472">Membrane</keyword>
<dbReference type="PATRIC" id="fig|1423734.3.peg.1979"/>
<keyword evidence="5 8" id="KW-0812">Transmembrane</keyword>
<proteinExistence type="predicted"/>
<keyword evidence="6 8" id="KW-1133">Transmembrane helix</keyword>
<evidence type="ECO:0000256" key="7">
    <source>
        <dbReference type="ARBA" id="ARBA00023136"/>
    </source>
</evidence>
<evidence type="ECO:0000256" key="4">
    <source>
        <dbReference type="ARBA" id="ARBA00022597"/>
    </source>
</evidence>
<feature type="transmembrane region" description="Helical" evidence="8">
    <location>
        <begin position="62"/>
        <end position="84"/>
    </location>
</feature>
<keyword evidence="4" id="KW-0762">Sugar transport</keyword>
<dbReference type="GO" id="GO:0005886">
    <property type="term" value="C:plasma membrane"/>
    <property type="evidence" value="ECO:0007669"/>
    <property type="project" value="UniProtKB-SubCell"/>
</dbReference>
<evidence type="ECO:0000313" key="11">
    <source>
        <dbReference type="Proteomes" id="UP000051236"/>
    </source>
</evidence>